<feature type="non-terminal residue" evidence="1">
    <location>
        <position position="1"/>
    </location>
</feature>
<evidence type="ECO:0000313" key="2">
    <source>
        <dbReference type="Proteomes" id="UP000796761"/>
    </source>
</evidence>
<organism evidence="1 2">
    <name type="scientific">Zosterops borbonicus</name>
    <dbReference type="NCBI Taxonomy" id="364589"/>
    <lineage>
        <taxon>Eukaryota</taxon>
        <taxon>Metazoa</taxon>
        <taxon>Chordata</taxon>
        <taxon>Craniata</taxon>
        <taxon>Vertebrata</taxon>
        <taxon>Euteleostomi</taxon>
        <taxon>Archelosauria</taxon>
        <taxon>Archosauria</taxon>
        <taxon>Dinosauria</taxon>
        <taxon>Saurischia</taxon>
        <taxon>Theropoda</taxon>
        <taxon>Coelurosauria</taxon>
        <taxon>Aves</taxon>
        <taxon>Neognathae</taxon>
        <taxon>Neoaves</taxon>
        <taxon>Telluraves</taxon>
        <taxon>Australaves</taxon>
        <taxon>Passeriformes</taxon>
        <taxon>Sylvioidea</taxon>
        <taxon>Zosteropidae</taxon>
        <taxon>Zosterops</taxon>
    </lineage>
</organism>
<proteinExistence type="predicted"/>
<gene>
    <name evidence="1" type="ORF">HGM15179_013120</name>
</gene>
<protein>
    <submittedName>
        <fullName evidence="1">Uncharacterized protein</fullName>
    </submittedName>
</protein>
<keyword evidence="2" id="KW-1185">Reference proteome</keyword>
<dbReference type="AlphaFoldDB" id="A0A8K1LHJ8"/>
<dbReference type="EMBL" id="SWJQ01000467">
    <property type="protein sequence ID" value="TRZ13996.1"/>
    <property type="molecule type" value="Genomic_DNA"/>
</dbReference>
<sequence>SCQTSGRIFSWKELIEVGKGCPWTWWSHYYPWSCPWNDWTLSGTQCSGLVT</sequence>
<accession>A0A8K1LHJ8</accession>
<comment type="caution">
    <text evidence="1">The sequence shown here is derived from an EMBL/GenBank/DDBJ whole genome shotgun (WGS) entry which is preliminary data.</text>
</comment>
<feature type="non-terminal residue" evidence="1">
    <location>
        <position position="51"/>
    </location>
</feature>
<dbReference type="Proteomes" id="UP000796761">
    <property type="component" value="Unassembled WGS sequence"/>
</dbReference>
<name>A0A8K1LHJ8_9PASS</name>
<reference evidence="1" key="1">
    <citation type="submission" date="2019-04" db="EMBL/GenBank/DDBJ databases">
        <title>Genome assembly of Zosterops borbonicus 15179.</title>
        <authorList>
            <person name="Leroy T."/>
            <person name="Anselmetti Y."/>
            <person name="Tilak M.-K."/>
            <person name="Nabholz B."/>
        </authorList>
    </citation>
    <scope>NUCLEOTIDE SEQUENCE</scope>
    <source>
        <strain evidence="1">HGM_15179</strain>
        <tissue evidence="1">Muscle</tissue>
    </source>
</reference>
<evidence type="ECO:0000313" key="1">
    <source>
        <dbReference type="EMBL" id="TRZ13996.1"/>
    </source>
</evidence>